<dbReference type="InterPro" id="IPR019501">
    <property type="entry name" value="Peptidase_M30_hyicolysin"/>
</dbReference>
<dbReference type="PROSITE" id="PS51257">
    <property type="entry name" value="PROKAR_LIPOPROTEIN"/>
    <property type="match status" value="1"/>
</dbReference>
<sequence>MKHTSLVVLTSLLMTACGGGGSGGPTTLSGSFDEVPVSVGRCLDMAEGSECAPGVKVDSNLAKDGSTVLTFENNSLVAKDLVLTGNGIHQVSTVLMSNDGTPNTSASQSGSGGLVLNRNTLMSNRMPSLVEKDNAEAAGLLHSQMNSPAPRGLSLSGGAAATGVWNSIINDNLVQAQTFLGGSAALPGGGQVKVWVENKSRQETNFDWGQSVPGDEIAQRDMKIAPSQAQAMADMFATKVYAAATELVGAPWGSVPSSLQPWLLDVGTKDIHIVLLDITPDGKELGTIGYFWSANNFRSGVKSYSNEALVFYMDAATFGKLNIYTDTNNQQYGIWRPDGLYPAIGMTTLAHEFQHMIQFYQKQVRHGNPQSAGDTFQNETAAQALAYVIGRQMFPDVAKDPHLRAATAGGGFEGEFQQSLGYSGCQMDRWGEPGDACTAEGHYSQALSLAMYMLHNYGPGILKDWIQSPENGIGAIEKGLASVAPGTRYLDVVRSWGISTRMEKADAGKRLGFPTKSWQMVDGTQLVLGAVSPGRYFNFQTGEFTNPLAAGVAPRYALNVNAMVGGSGKVKVAPGSKLHVVIY</sequence>
<dbReference type="RefSeq" id="WP_160797964.1">
    <property type="nucleotide sequence ID" value="NZ_WSSB01000015.1"/>
</dbReference>
<name>A0A845BN91_9NEIS</name>
<evidence type="ECO:0008006" key="3">
    <source>
        <dbReference type="Google" id="ProtNLM"/>
    </source>
</evidence>
<accession>A0A845BN91</accession>
<evidence type="ECO:0000313" key="1">
    <source>
        <dbReference type="EMBL" id="MXR38067.1"/>
    </source>
</evidence>
<protein>
    <recommendedName>
        <fullName evidence="3">Peptidase M30</fullName>
    </recommendedName>
</protein>
<evidence type="ECO:0000313" key="2">
    <source>
        <dbReference type="Proteomes" id="UP000467214"/>
    </source>
</evidence>
<dbReference type="EMBL" id="WSSB01000015">
    <property type="protein sequence ID" value="MXR38067.1"/>
    <property type="molecule type" value="Genomic_DNA"/>
</dbReference>
<organism evidence="1 2">
    <name type="scientific">Craterilacuibacter sinensis</name>
    <dbReference type="NCBI Taxonomy" id="2686017"/>
    <lineage>
        <taxon>Bacteria</taxon>
        <taxon>Pseudomonadati</taxon>
        <taxon>Pseudomonadota</taxon>
        <taxon>Betaproteobacteria</taxon>
        <taxon>Neisseriales</taxon>
        <taxon>Neisseriaceae</taxon>
        <taxon>Craterilacuibacter</taxon>
    </lineage>
</organism>
<dbReference type="Pfam" id="PF10460">
    <property type="entry name" value="Peptidase_M30"/>
    <property type="match status" value="1"/>
</dbReference>
<dbReference type="AlphaFoldDB" id="A0A845BN91"/>
<comment type="caution">
    <text evidence="1">The sequence shown here is derived from an EMBL/GenBank/DDBJ whole genome shotgun (WGS) entry which is preliminary data.</text>
</comment>
<proteinExistence type="predicted"/>
<reference evidence="1 2" key="1">
    <citation type="submission" date="2019-12" db="EMBL/GenBank/DDBJ databases">
        <title>Neisseriaceae gen. nov. sp. Genome sequencing and assembly.</title>
        <authorList>
            <person name="Liu Z."/>
            <person name="Li A."/>
        </authorList>
    </citation>
    <scope>NUCLEOTIDE SEQUENCE [LARGE SCALE GENOMIC DNA]</scope>
    <source>
        <strain evidence="1 2">B2N2-7</strain>
    </source>
</reference>
<gene>
    <name evidence="1" type="ORF">GQF02_13905</name>
</gene>
<keyword evidence="2" id="KW-1185">Reference proteome</keyword>
<dbReference type="Proteomes" id="UP000467214">
    <property type="component" value="Unassembled WGS sequence"/>
</dbReference>